<dbReference type="Proteomes" id="UP000480854">
    <property type="component" value="Unassembled WGS sequence"/>
</dbReference>
<evidence type="ECO:0000313" key="7">
    <source>
        <dbReference type="Proteomes" id="UP000480854"/>
    </source>
</evidence>
<comment type="caution">
    <text evidence="6">The sequence shown here is derived from an EMBL/GenBank/DDBJ whole genome shotgun (WGS) entry which is preliminary data.</text>
</comment>
<dbReference type="PANTHER" id="PTHR37419:SF1">
    <property type="entry name" value="SERINE_THREONINE-PROTEIN KINASE TOXIN HIPA"/>
    <property type="match status" value="1"/>
</dbReference>
<organism evidence="6 7">
    <name type="scientific">Roseomonas genomospecies 6</name>
    <dbReference type="NCBI Taxonomy" id="214106"/>
    <lineage>
        <taxon>Bacteria</taxon>
        <taxon>Pseudomonadati</taxon>
        <taxon>Pseudomonadota</taxon>
        <taxon>Alphaproteobacteria</taxon>
        <taxon>Acetobacterales</taxon>
        <taxon>Roseomonadaceae</taxon>
        <taxon>Roseomonas</taxon>
    </lineage>
</organism>
<feature type="domain" description="HipA N-terminal subdomain 1" evidence="5">
    <location>
        <begin position="4"/>
        <end position="107"/>
    </location>
</feature>
<evidence type="ECO:0000256" key="2">
    <source>
        <dbReference type="ARBA" id="ARBA00022679"/>
    </source>
</evidence>
<evidence type="ECO:0000256" key="1">
    <source>
        <dbReference type="ARBA" id="ARBA00010164"/>
    </source>
</evidence>
<sequence length="436" mass="48452">MSASVRLYGLSVGTLTASRDGSLSFEYLPSWITAASSGNAQAHGISAKMPVGEGVYGEDKAGPYFDGLLPDNTNVRATLARYFKVDASDDYGLLTKLGRECPGAISIVAPEAEVVPEDRVLPEYDVLDDARLAQHIRDLPRRPLFVDADGELRLSLPGVHHKTAVLLAQGQVALPRGRTPTSHILKVDIDGLPDSVRVEHFCLRAAAAVGLDVPRSSIRRAEDMVYMLIARYDRTLIESQGQRYLRRVHQEDFCQALGRYPREKYEKDGGPGWAECFELMAHTVDPAAARQELLGRAVFQFLIGNPDAHAKNYSLVYRGDRMALSKLYDVNNAAAFRSHYKEQRPRLAMFVGGERDPVQLTLDHWDAFAEEVGVRKSIVQERLQDLASRLPDRIAEVREACRGTEADSPLLDLVVDDVRERSARVSAWFAGNKPRR</sequence>
<dbReference type="Gene3D" id="1.10.1070.20">
    <property type="match status" value="1"/>
</dbReference>
<dbReference type="Pfam" id="PF07804">
    <property type="entry name" value="HipA_C"/>
    <property type="match status" value="1"/>
</dbReference>
<dbReference type="InterPro" id="IPR017508">
    <property type="entry name" value="HipA_N1"/>
</dbReference>
<dbReference type="AlphaFoldDB" id="A0A9W7NI92"/>
<dbReference type="Pfam" id="PF13657">
    <property type="entry name" value="Couple_hipA"/>
    <property type="match status" value="1"/>
</dbReference>
<gene>
    <name evidence="6" type="ORF">DS843_16105</name>
</gene>
<name>A0A9W7NI92_9PROT</name>
<dbReference type="GO" id="GO:0004674">
    <property type="term" value="F:protein serine/threonine kinase activity"/>
    <property type="evidence" value="ECO:0007669"/>
    <property type="project" value="TreeGrafter"/>
</dbReference>
<dbReference type="InterPro" id="IPR052028">
    <property type="entry name" value="HipA_Ser/Thr_kinase"/>
</dbReference>
<evidence type="ECO:0000259" key="4">
    <source>
        <dbReference type="Pfam" id="PF07804"/>
    </source>
</evidence>
<dbReference type="CDD" id="cd17793">
    <property type="entry name" value="HipA"/>
    <property type="match status" value="1"/>
</dbReference>
<evidence type="ECO:0000313" key="6">
    <source>
        <dbReference type="EMBL" id="KAA0679466.1"/>
    </source>
</evidence>
<dbReference type="NCBIfam" id="TIGR03071">
    <property type="entry name" value="couple_hipA"/>
    <property type="match status" value="1"/>
</dbReference>
<evidence type="ECO:0000259" key="5">
    <source>
        <dbReference type="Pfam" id="PF13657"/>
    </source>
</evidence>
<proteinExistence type="inferred from homology"/>
<keyword evidence="3" id="KW-0418">Kinase</keyword>
<evidence type="ECO:0000256" key="3">
    <source>
        <dbReference type="ARBA" id="ARBA00022777"/>
    </source>
</evidence>
<dbReference type="InterPro" id="IPR012893">
    <property type="entry name" value="HipA-like_C"/>
</dbReference>
<dbReference type="EMBL" id="QOKW01000012">
    <property type="protein sequence ID" value="KAA0679466.1"/>
    <property type="molecule type" value="Genomic_DNA"/>
</dbReference>
<accession>A0A9W7NI92</accession>
<keyword evidence="7" id="KW-1185">Reference proteome</keyword>
<protein>
    <submittedName>
        <fullName evidence="6">Type II toxin-antitoxin system HipA family toxin</fullName>
    </submittedName>
</protein>
<comment type="similarity">
    <text evidence="1">Belongs to the HipA Ser/Thr kinase family.</text>
</comment>
<dbReference type="RefSeq" id="WP_149469917.1">
    <property type="nucleotide sequence ID" value="NZ_QOKW01000012.1"/>
</dbReference>
<keyword evidence="2" id="KW-0808">Transferase</keyword>
<dbReference type="OrthoDB" id="9805913at2"/>
<dbReference type="PANTHER" id="PTHR37419">
    <property type="entry name" value="SERINE/THREONINE-PROTEIN KINASE TOXIN HIPA"/>
    <property type="match status" value="1"/>
</dbReference>
<dbReference type="GO" id="GO:0005829">
    <property type="term" value="C:cytosol"/>
    <property type="evidence" value="ECO:0007669"/>
    <property type="project" value="TreeGrafter"/>
</dbReference>
<feature type="domain" description="HipA-like C-terminal" evidence="4">
    <location>
        <begin position="154"/>
        <end position="392"/>
    </location>
</feature>
<reference evidence="6 7" key="1">
    <citation type="submission" date="2018-07" db="EMBL/GenBank/DDBJ databases">
        <title>Genome sequence of Azospirillum sp. ATCC 49961.</title>
        <authorList>
            <person name="Sant'Anna F.H."/>
            <person name="Baldani J.I."/>
            <person name="Zilli J.E."/>
            <person name="Reis V.M."/>
            <person name="Hartmann A."/>
            <person name="Cruz L."/>
            <person name="de Souza E.M."/>
            <person name="de Oliveira Pedrosa F."/>
            <person name="Passaglia L.M.P."/>
        </authorList>
    </citation>
    <scope>NUCLEOTIDE SEQUENCE [LARGE SCALE GENOMIC DNA]</scope>
    <source>
        <strain evidence="6 7">ATCC 49961</strain>
    </source>
</reference>